<accession>A0A9I9EME9</accession>
<sequence length="83" mass="8904">MIPGPRIQSSPLWPGGKASPDEGSTILASIFSDRRPTELALLHSSGPTVLDAAPALSVNPYPYSTEQNHASFFVIILLVFNLK</sequence>
<organism evidence="2">
    <name type="scientific">Cucumis melo</name>
    <name type="common">Muskmelon</name>
    <dbReference type="NCBI Taxonomy" id="3656"/>
    <lineage>
        <taxon>Eukaryota</taxon>
        <taxon>Viridiplantae</taxon>
        <taxon>Streptophyta</taxon>
        <taxon>Embryophyta</taxon>
        <taxon>Tracheophyta</taxon>
        <taxon>Spermatophyta</taxon>
        <taxon>Magnoliopsida</taxon>
        <taxon>eudicotyledons</taxon>
        <taxon>Gunneridae</taxon>
        <taxon>Pentapetalae</taxon>
        <taxon>rosids</taxon>
        <taxon>fabids</taxon>
        <taxon>Cucurbitales</taxon>
        <taxon>Cucurbitaceae</taxon>
        <taxon>Benincaseae</taxon>
        <taxon>Cucumis</taxon>
    </lineage>
</organism>
<proteinExistence type="predicted"/>
<name>A0A9I9EME9_CUCME</name>
<evidence type="ECO:0000256" key="1">
    <source>
        <dbReference type="SAM" id="MobiDB-lite"/>
    </source>
</evidence>
<reference evidence="2" key="1">
    <citation type="submission" date="2023-03" db="UniProtKB">
        <authorList>
            <consortium name="EnsemblPlants"/>
        </authorList>
    </citation>
    <scope>IDENTIFICATION</scope>
</reference>
<protein>
    <submittedName>
        <fullName evidence="2">Uncharacterized protein</fullName>
    </submittedName>
</protein>
<dbReference type="AlphaFoldDB" id="A0A9I9EME9"/>
<evidence type="ECO:0000313" key="2">
    <source>
        <dbReference type="EnsemblPlants" id="MELO3C035742.2.1"/>
    </source>
</evidence>
<dbReference type="EnsemblPlants" id="MELO3C035742.2.1">
    <property type="protein sequence ID" value="MELO3C035742.2.1"/>
    <property type="gene ID" value="MELO3C035742.2"/>
</dbReference>
<feature type="region of interest" description="Disordered" evidence="1">
    <location>
        <begin position="1"/>
        <end position="21"/>
    </location>
</feature>
<dbReference type="Gramene" id="MELO3C035742.2.1">
    <property type="protein sequence ID" value="MELO3C035742.2.1"/>
    <property type="gene ID" value="MELO3C035742.2"/>
</dbReference>